<proteinExistence type="predicted"/>
<dbReference type="InParanoid" id="D3BEI7"/>
<keyword evidence="1" id="KW-0732">Signal</keyword>
<sequence length="288" mass="32306">MKLYIILTILLFTNFCLFVNSATFKNDKFYRITKCDPNQKCKYTFSLVGGENLGSDGESGSGKIHADSIKFDDSFNDTFRTARQLDELLDTPETLVVRGVFTKQLRSYSFTIVDLFKELPLPDSSAAPPATGKLYYLQSNVLLCRFGNCGSMDAVNVNDKDDVVAVKDLSDPYVTIEGFDGIWYRDALTDRRIMIQIEPNTNIKVVRSYAQIVTGHACRVSGNLMCRSDQTPVYKRDEYLCTHPDGCVDSPKSCDVSTLQCPAGYKHISIPMRPTGCKVNYCDPPFLH</sequence>
<dbReference type="Proteomes" id="UP000001396">
    <property type="component" value="Unassembled WGS sequence"/>
</dbReference>
<feature type="signal peptide" evidence="1">
    <location>
        <begin position="1"/>
        <end position="21"/>
    </location>
</feature>
<dbReference type="EMBL" id="ADBJ01000031">
    <property type="protein sequence ID" value="EFA80318.1"/>
    <property type="molecule type" value="Genomic_DNA"/>
</dbReference>
<dbReference type="AlphaFoldDB" id="D3BEI7"/>
<dbReference type="RefSeq" id="XP_020432438.1">
    <property type="nucleotide sequence ID" value="XM_020577990.1"/>
</dbReference>
<evidence type="ECO:0000256" key="1">
    <source>
        <dbReference type="SAM" id="SignalP"/>
    </source>
</evidence>
<gene>
    <name evidence="2" type="ORF">PPL_07149</name>
</gene>
<name>D3BEI7_HETP5</name>
<dbReference type="InterPro" id="IPR040405">
    <property type="entry name" value="DDB_G0275255-like"/>
</dbReference>
<comment type="caution">
    <text evidence="2">The sequence shown here is derived from an EMBL/GenBank/DDBJ whole genome shotgun (WGS) entry which is preliminary data.</text>
</comment>
<dbReference type="PANTHER" id="PTHR34411">
    <property type="entry name" value="DUF6748 DOMAIN-CONTAINING PROTEIN-RELATED"/>
    <property type="match status" value="1"/>
</dbReference>
<evidence type="ECO:0000313" key="2">
    <source>
        <dbReference type="EMBL" id="EFA80318.1"/>
    </source>
</evidence>
<reference evidence="2 3" key="1">
    <citation type="journal article" date="2011" name="Genome Res.">
        <title>Phylogeny-wide analysis of social amoeba genomes highlights ancient origins for complex intercellular communication.</title>
        <authorList>
            <person name="Heidel A.J."/>
            <person name="Lawal H.M."/>
            <person name="Felder M."/>
            <person name="Schilde C."/>
            <person name="Helps N.R."/>
            <person name="Tunggal B."/>
            <person name="Rivero F."/>
            <person name="John U."/>
            <person name="Schleicher M."/>
            <person name="Eichinger L."/>
            <person name="Platzer M."/>
            <person name="Noegel A.A."/>
            <person name="Schaap P."/>
            <person name="Gloeckner G."/>
        </authorList>
    </citation>
    <scope>NUCLEOTIDE SEQUENCE [LARGE SCALE GENOMIC DNA]</scope>
    <source>
        <strain evidence="3">ATCC 26659 / Pp 5 / PN500</strain>
    </source>
</reference>
<accession>D3BEI7</accession>
<protein>
    <submittedName>
        <fullName evidence="2">Uncharacterized protein</fullName>
    </submittedName>
</protein>
<dbReference type="GeneID" id="31362630"/>
<feature type="chain" id="PRO_5003041607" evidence="1">
    <location>
        <begin position="22"/>
        <end position="288"/>
    </location>
</feature>
<organism evidence="2 3">
    <name type="scientific">Heterostelium pallidum (strain ATCC 26659 / Pp 5 / PN500)</name>
    <name type="common">Cellular slime mold</name>
    <name type="synonym">Polysphondylium pallidum</name>
    <dbReference type="NCBI Taxonomy" id="670386"/>
    <lineage>
        <taxon>Eukaryota</taxon>
        <taxon>Amoebozoa</taxon>
        <taxon>Evosea</taxon>
        <taxon>Eumycetozoa</taxon>
        <taxon>Dictyostelia</taxon>
        <taxon>Acytosteliales</taxon>
        <taxon>Acytosteliaceae</taxon>
        <taxon>Heterostelium</taxon>
    </lineage>
</organism>
<keyword evidence="3" id="KW-1185">Reference proteome</keyword>
<evidence type="ECO:0000313" key="3">
    <source>
        <dbReference type="Proteomes" id="UP000001396"/>
    </source>
</evidence>